<dbReference type="EMBL" id="JABEZZ010000002">
    <property type="protein sequence ID" value="MBA0580390.1"/>
    <property type="molecule type" value="Genomic_DNA"/>
</dbReference>
<sequence length="29" mass="3341">VYAVDLGGFERRTISVDFHPKLQNLLHQS</sequence>
<reference evidence="1 2" key="1">
    <citation type="journal article" date="2019" name="Genome Biol. Evol.">
        <title>Insights into the evolution of the New World diploid cottons (Gossypium, subgenus Houzingenia) based on genome sequencing.</title>
        <authorList>
            <person name="Grover C.E."/>
            <person name="Arick M.A. 2nd"/>
            <person name="Thrash A."/>
            <person name="Conover J.L."/>
            <person name="Sanders W.S."/>
            <person name="Peterson D.G."/>
            <person name="Frelichowski J.E."/>
            <person name="Scheffler J.A."/>
            <person name="Scheffler B.E."/>
            <person name="Wendel J.F."/>
        </authorList>
    </citation>
    <scope>NUCLEOTIDE SEQUENCE [LARGE SCALE GENOMIC DNA]</scope>
    <source>
        <strain evidence="1">8</strain>
        <tissue evidence="1">Leaf</tissue>
    </source>
</reference>
<proteinExistence type="predicted"/>
<feature type="non-terminal residue" evidence="1">
    <location>
        <position position="1"/>
    </location>
</feature>
<comment type="caution">
    <text evidence="1">The sequence shown here is derived from an EMBL/GenBank/DDBJ whole genome shotgun (WGS) entry which is preliminary data.</text>
</comment>
<gene>
    <name evidence="1" type="ORF">Gorai_022610</name>
</gene>
<accession>A0A7J8NU79</accession>
<evidence type="ECO:0000313" key="2">
    <source>
        <dbReference type="Proteomes" id="UP000593578"/>
    </source>
</evidence>
<dbReference type="AlphaFoldDB" id="A0A7J8NU79"/>
<organism evidence="1 2">
    <name type="scientific">Gossypium raimondii</name>
    <name type="common">Peruvian cotton</name>
    <name type="synonym">Gossypium klotzschianum subsp. raimondii</name>
    <dbReference type="NCBI Taxonomy" id="29730"/>
    <lineage>
        <taxon>Eukaryota</taxon>
        <taxon>Viridiplantae</taxon>
        <taxon>Streptophyta</taxon>
        <taxon>Embryophyta</taxon>
        <taxon>Tracheophyta</taxon>
        <taxon>Spermatophyta</taxon>
        <taxon>Magnoliopsida</taxon>
        <taxon>eudicotyledons</taxon>
        <taxon>Gunneridae</taxon>
        <taxon>Pentapetalae</taxon>
        <taxon>rosids</taxon>
        <taxon>malvids</taxon>
        <taxon>Malvales</taxon>
        <taxon>Malvaceae</taxon>
        <taxon>Malvoideae</taxon>
        <taxon>Gossypium</taxon>
    </lineage>
</organism>
<dbReference type="Proteomes" id="UP000593578">
    <property type="component" value="Unassembled WGS sequence"/>
</dbReference>
<evidence type="ECO:0000313" key="1">
    <source>
        <dbReference type="EMBL" id="MBA0580390.1"/>
    </source>
</evidence>
<name>A0A7J8NU79_GOSRA</name>
<protein>
    <submittedName>
        <fullName evidence="1">Uncharacterized protein</fullName>
    </submittedName>
</protein>